<feature type="domain" description="Xylose isomerase-like TIM barrel" evidence="1">
    <location>
        <begin position="22"/>
        <end position="254"/>
    </location>
</feature>
<evidence type="ECO:0000313" key="3">
    <source>
        <dbReference type="Proteomes" id="UP000186309"/>
    </source>
</evidence>
<dbReference type="InterPro" id="IPR013022">
    <property type="entry name" value="Xyl_isomerase-like_TIM-brl"/>
</dbReference>
<accession>A0A1U7CJ75</accession>
<dbReference type="STRING" id="1387353.BSF38_00345"/>
<protein>
    <recommendedName>
        <fullName evidence="1">Xylose isomerase-like TIM barrel domain-containing protein</fullName>
    </recommendedName>
</protein>
<dbReference type="PANTHER" id="PTHR12110:SF53">
    <property type="entry name" value="BLR5974 PROTEIN"/>
    <property type="match status" value="1"/>
</dbReference>
<dbReference type="EMBL" id="CP019082">
    <property type="protein sequence ID" value="APW58933.1"/>
    <property type="molecule type" value="Genomic_DNA"/>
</dbReference>
<gene>
    <name evidence="2" type="ORF">BSF38_00345</name>
</gene>
<proteinExistence type="predicted"/>
<dbReference type="SUPFAM" id="SSF51658">
    <property type="entry name" value="Xylose isomerase-like"/>
    <property type="match status" value="1"/>
</dbReference>
<dbReference type="KEGG" id="pbor:BSF38_00345"/>
<dbReference type="Pfam" id="PF01261">
    <property type="entry name" value="AP_endonuc_2"/>
    <property type="match status" value="1"/>
</dbReference>
<dbReference type="Gene3D" id="3.20.20.150">
    <property type="entry name" value="Divalent-metal-dependent TIM barrel enzymes"/>
    <property type="match status" value="1"/>
</dbReference>
<dbReference type="RefSeq" id="WP_076343180.1">
    <property type="nucleotide sequence ID" value="NZ_CP019082.1"/>
</dbReference>
<keyword evidence="3" id="KW-1185">Reference proteome</keyword>
<dbReference type="AlphaFoldDB" id="A0A1U7CJ75"/>
<reference evidence="3" key="1">
    <citation type="submission" date="2016-12" db="EMBL/GenBank/DDBJ databases">
        <title>Comparative genomics of four Isosphaeraceae planctomycetes: a common pool of plasmids and glycoside hydrolase genes.</title>
        <authorList>
            <person name="Ivanova A."/>
        </authorList>
    </citation>
    <scope>NUCLEOTIDE SEQUENCE [LARGE SCALE GENOMIC DNA]</scope>
    <source>
        <strain evidence="3">PX4</strain>
    </source>
</reference>
<sequence length="281" mass="31564">MSLKLACADFTFPLLEHDKVLDLIALLDFQGVDIGLFEGRSHLWPSKVFEDVRGSARELVGKLRDRGLEAADAFLQTAPDFVSLAPNHPDPARRRQARDWFARTVEFATECGARHVSALPGVYFEEEPESESWKRCCDELAWRCESARAQGVTFGVEAHVGSIVPTPAAAAELVRSVPGLTLTLDYTHFTRDGRPDSEIEPLVAVASHFHARCARPGRLQTSFKDNAIDYGRVLDVMKQVGYAGFVGVEYVWIDWEHCNEVDNLSETILLRDYIRNQEKLM</sequence>
<dbReference type="Proteomes" id="UP000186309">
    <property type="component" value="Chromosome"/>
</dbReference>
<dbReference type="InterPro" id="IPR050312">
    <property type="entry name" value="IolE/XylAMocC-like"/>
</dbReference>
<dbReference type="InterPro" id="IPR036237">
    <property type="entry name" value="Xyl_isomerase-like_sf"/>
</dbReference>
<evidence type="ECO:0000259" key="1">
    <source>
        <dbReference type="Pfam" id="PF01261"/>
    </source>
</evidence>
<organism evidence="2 3">
    <name type="scientific">Paludisphaera borealis</name>
    <dbReference type="NCBI Taxonomy" id="1387353"/>
    <lineage>
        <taxon>Bacteria</taxon>
        <taxon>Pseudomonadati</taxon>
        <taxon>Planctomycetota</taxon>
        <taxon>Planctomycetia</taxon>
        <taxon>Isosphaerales</taxon>
        <taxon>Isosphaeraceae</taxon>
        <taxon>Paludisphaera</taxon>
    </lineage>
</organism>
<dbReference type="PANTHER" id="PTHR12110">
    <property type="entry name" value="HYDROXYPYRUVATE ISOMERASE"/>
    <property type="match status" value="1"/>
</dbReference>
<evidence type="ECO:0000313" key="2">
    <source>
        <dbReference type="EMBL" id="APW58933.1"/>
    </source>
</evidence>
<name>A0A1U7CJ75_9BACT</name>
<dbReference type="OrthoDB" id="256906at2"/>